<proteinExistence type="inferred from homology"/>
<reference evidence="2 3" key="1">
    <citation type="journal article" date="2022" name="ISME Commun">
        <title>Vulcanimicrobium alpinus gen. nov. sp. nov., the first cultivated representative of the candidate phylum 'Eremiobacterota', is a metabolically versatile aerobic anoxygenic phototroph.</title>
        <authorList>
            <person name="Yabe S."/>
            <person name="Muto K."/>
            <person name="Abe K."/>
            <person name="Yokota A."/>
            <person name="Staudigel H."/>
            <person name="Tebo B.M."/>
        </authorList>
    </citation>
    <scope>NUCLEOTIDE SEQUENCE [LARGE SCALE GENOMIC DNA]</scope>
    <source>
        <strain evidence="2 3">WC8-2</strain>
    </source>
</reference>
<dbReference type="CDD" id="cd06558">
    <property type="entry name" value="crotonase-like"/>
    <property type="match status" value="1"/>
</dbReference>
<dbReference type="InterPro" id="IPR029045">
    <property type="entry name" value="ClpP/crotonase-like_dom_sf"/>
</dbReference>
<name>A0AAN1XXK8_UNVUL</name>
<organism evidence="2 3">
    <name type="scientific">Vulcanimicrobium alpinum</name>
    <dbReference type="NCBI Taxonomy" id="3016050"/>
    <lineage>
        <taxon>Bacteria</taxon>
        <taxon>Bacillati</taxon>
        <taxon>Vulcanimicrobiota</taxon>
        <taxon>Vulcanimicrobiia</taxon>
        <taxon>Vulcanimicrobiales</taxon>
        <taxon>Vulcanimicrobiaceae</taxon>
        <taxon>Vulcanimicrobium</taxon>
    </lineage>
</organism>
<accession>A0AAN1XXK8</accession>
<dbReference type="AlphaFoldDB" id="A0AAN1XXK8"/>
<protein>
    <submittedName>
        <fullName evidence="2">Enoyl-CoA hydratase</fullName>
    </submittedName>
</protein>
<dbReference type="EMBL" id="AP025523">
    <property type="protein sequence ID" value="BDE07247.1"/>
    <property type="molecule type" value="Genomic_DNA"/>
</dbReference>
<keyword evidence="3" id="KW-1185">Reference proteome</keyword>
<dbReference type="SUPFAM" id="SSF52096">
    <property type="entry name" value="ClpP/crotonase"/>
    <property type="match status" value="1"/>
</dbReference>
<dbReference type="RefSeq" id="WP_317994855.1">
    <property type="nucleotide sequence ID" value="NZ_AP025523.1"/>
</dbReference>
<gene>
    <name evidence="2" type="primary">paaG</name>
    <name evidence="2" type="ORF">WPS_25230</name>
</gene>
<evidence type="ECO:0000313" key="3">
    <source>
        <dbReference type="Proteomes" id="UP001317532"/>
    </source>
</evidence>
<sequence length="263" mass="27204">MSEPVQHTVAIDGSVATVTLARPQAYNAMTIDLLESLSATLRALERDAAVRAIVLTGEGKGFCAGQALDDPRVFPPGEAADLGRTVERYYGPFVAALLTMETPVVAAVNGVAAGAGMGIACACDFRIVADTASFTTAFVKIGLVPDSALSFTLPRIVGFAKALELCMLAEKLGAARADALGLCTRVVPAAECVAEAQRFAGELARGPRAIGLIKRELLRNGAGDLRAALAYETEMQSVAGATADFGEGLAAFRGKRAPSFRGA</sequence>
<dbReference type="InterPro" id="IPR001753">
    <property type="entry name" value="Enoyl-CoA_hydra/iso"/>
</dbReference>
<dbReference type="Gene3D" id="1.10.12.10">
    <property type="entry name" value="Lyase 2-enoyl-coa Hydratase, Chain A, domain 2"/>
    <property type="match status" value="1"/>
</dbReference>
<dbReference type="Gene3D" id="3.90.226.10">
    <property type="entry name" value="2-enoyl-CoA Hydratase, Chain A, domain 1"/>
    <property type="match status" value="1"/>
</dbReference>
<dbReference type="Proteomes" id="UP001317532">
    <property type="component" value="Chromosome"/>
</dbReference>
<dbReference type="InterPro" id="IPR014748">
    <property type="entry name" value="Enoyl-CoA_hydra_C"/>
</dbReference>
<comment type="similarity">
    <text evidence="1">Belongs to the enoyl-CoA hydratase/isomerase family.</text>
</comment>
<evidence type="ECO:0000313" key="2">
    <source>
        <dbReference type="EMBL" id="BDE07247.1"/>
    </source>
</evidence>
<dbReference type="Pfam" id="PF00378">
    <property type="entry name" value="ECH_1"/>
    <property type="match status" value="1"/>
</dbReference>
<dbReference type="KEGG" id="vab:WPS_25230"/>
<evidence type="ECO:0000256" key="1">
    <source>
        <dbReference type="ARBA" id="ARBA00005254"/>
    </source>
</evidence>
<dbReference type="GO" id="GO:0003824">
    <property type="term" value="F:catalytic activity"/>
    <property type="evidence" value="ECO:0007669"/>
    <property type="project" value="UniProtKB-ARBA"/>
</dbReference>
<dbReference type="PANTHER" id="PTHR43459:SF1">
    <property type="entry name" value="EG:BACN32G11.4 PROTEIN"/>
    <property type="match status" value="1"/>
</dbReference>
<dbReference type="PANTHER" id="PTHR43459">
    <property type="entry name" value="ENOYL-COA HYDRATASE"/>
    <property type="match status" value="1"/>
</dbReference>